<dbReference type="EMBL" id="GBXM01032866">
    <property type="protein sequence ID" value="JAH75711.1"/>
    <property type="molecule type" value="Transcribed_RNA"/>
</dbReference>
<proteinExistence type="predicted"/>
<reference evidence="1" key="2">
    <citation type="journal article" date="2015" name="Fish Shellfish Immunol.">
        <title>Early steps in the European eel (Anguilla anguilla)-Vibrio vulnificus interaction in the gills: Role of the RtxA13 toxin.</title>
        <authorList>
            <person name="Callol A."/>
            <person name="Pajuelo D."/>
            <person name="Ebbesson L."/>
            <person name="Teles M."/>
            <person name="MacKenzie S."/>
            <person name="Amaro C."/>
        </authorList>
    </citation>
    <scope>NUCLEOTIDE SEQUENCE</scope>
</reference>
<organism evidence="1">
    <name type="scientific">Anguilla anguilla</name>
    <name type="common">European freshwater eel</name>
    <name type="synonym">Muraena anguilla</name>
    <dbReference type="NCBI Taxonomy" id="7936"/>
    <lineage>
        <taxon>Eukaryota</taxon>
        <taxon>Metazoa</taxon>
        <taxon>Chordata</taxon>
        <taxon>Craniata</taxon>
        <taxon>Vertebrata</taxon>
        <taxon>Euteleostomi</taxon>
        <taxon>Actinopterygii</taxon>
        <taxon>Neopterygii</taxon>
        <taxon>Teleostei</taxon>
        <taxon>Anguilliformes</taxon>
        <taxon>Anguillidae</taxon>
        <taxon>Anguilla</taxon>
    </lineage>
</organism>
<reference evidence="1" key="1">
    <citation type="submission" date="2014-11" db="EMBL/GenBank/DDBJ databases">
        <authorList>
            <person name="Amaro Gonzalez C."/>
        </authorList>
    </citation>
    <scope>NUCLEOTIDE SEQUENCE</scope>
</reference>
<name>A0A0E9VCF7_ANGAN</name>
<accession>A0A0E9VCF7</accession>
<protein>
    <submittedName>
        <fullName evidence="1">Uncharacterized protein</fullName>
    </submittedName>
</protein>
<sequence length="25" mass="3015">MGASYCVILKMCEEKNIMQIHYFYV</sequence>
<dbReference type="AlphaFoldDB" id="A0A0E9VCF7"/>
<evidence type="ECO:0000313" key="1">
    <source>
        <dbReference type="EMBL" id="JAH75711.1"/>
    </source>
</evidence>